<feature type="domain" description="DUF302" evidence="1">
    <location>
        <begin position="36"/>
        <end position="97"/>
    </location>
</feature>
<dbReference type="RefSeq" id="WP_092520754.1">
    <property type="nucleotide sequence ID" value="NZ_FNKO01000001.1"/>
</dbReference>
<dbReference type="InterPro" id="IPR005180">
    <property type="entry name" value="DUF302"/>
</dbReference>
<dbReference type="STRING" id="995062.SAMN04489718_0498"/>
<proteinExistence type="predicted"/>
<reference evidence="3" key="1">
    <citation type="submission" date="2016-10" db="EMBL/GenBank/DDBJ databases">
        <authorList>
            <person name="Varghese N."/>
            <person name="Submissions S."/>
        </authorList>
    </citation>
    <scope>NUCLEOTIDE SEQUENCE [LARGE SCALE GENOMIC DNA]</scope>
    <source>
        <strain evidence="3">DSM 45459</strain>
    </source>
</reference>
<dbReference type="CDD" id="cd14797">
    <property type="entry name" value="DUF302"/>
    <property type="match status" value="1"/>
</dbReference>
<dbReference type="PIRSF" id="PIRSF021774">
    <property type="entry name" value="UCP021774"/>
    <property type="match status" value="1"/>
</dbReference>
<sequence>MAYSRHKYVDADFDTTAQHVRQILDSEGFATPCEVNVTDSFRNLLGKEFRNYLILMVGQPSMAHEAMSSDPHIGTLLPGNLVIYEQVGGSVIAAMDPALLKQLAEPVPEQLGQAMETLLEKLFERITS</sequence>
<name>A0A1H0YJ86_9ACTN</name>
<dbReference type="Proteomes" id="UP000199301">
    <property type="component" value="Unassembled WGS sequence"/>
</dbReference>
<dbReference type="EMBL" id="FNKO01000001">
    <property type="protein sequence ID" value="SDQ15254.1"/>
    <property type="molecule type" value="Genomic_DNA"/>
</dbReference>
<accession>A0A1H0YJ86</accession>
<protein>
    <submittedName>
        <fullName evidence="2">Uncharacterized conserved protein, DUF302 family</fullName>
    </submittedName>
</protein>
<dbReference type="OrthoDB" id="9791067at2"/>
<dbReference type="SUPFAM" id="SSF103247">
    <property type="entry name" value="TT1751-like"/>
    <property type="match status" value="1"/>
</dbReference>
<dbReference type="PANTHER" id="PTHR38342">
    <property type="entry name" value="SLR5037 PROTEIN"/>
    <property type="match status" value="1"/>
</dbReference>
<evidence type="ECO:0000259" key="1">
    <source>
        <dbReference type="Pfam" id="PF03625"/>
    </source>
</evidence>
<keyword evidence="3" id="KW-1185">Reference proteome</keyword>
<dbReference type="InterPro" id="IPR016796">
    <property type="entry name" value="UCP021774"/>
</dbReference>
<evidence type="ECO:0000313" key="3">
    <source>
        <dbReference type="Proteomes" id="UP000199301"/>
    </source>
</evidence>
<gene>
    <name evidence="2" type="ORF">SAMN04489718_0498</name>
</gene>
<dbReference type="PANTHER" id="PTHR38342:SF1">
    <property type="entry name" value="SLR5037 PROTEIN"/>
    <property type="match status" value="1"/>
</dbReference>
<dbReference type="Pfam" id="PF03625">
    <property type="entry name" value="DUF302"/>
    <property type="match status" value="1"/>
</dbReference>
<dbReference type="AlphaFoldDB" id="A0A1H0YJ86"/>
<dbReference type="InterPro" id="IPR035923">
    <property type="entry name" value="TT1751-like_sf"/>
</dbReference>
<evidence type="ECO:0000313" key="2">
    <source>
        <dbReference type="EMBL" id="SDQ15254.1"/>
    </source>
</evidence>
<dbReference type="Gene3D" id="3.30.310.70">
    <property type="entry name" value="TT1751-like domain"/>
    <property type="match status" value="1"/>
</dbReference>
<organism evidence="2 3">
    <name type="scientific">Actinopolyspora saharensis</name>
    <dbReference type="NCBI Taxonomy" id="995062"/>
    <lineage>
        <taxon>Bacteria</taxon>
        <taxon>Bacillati</taxon>
        <taxon>Actinomycetota</taxon>
        <taxon>Actinomycetes</taxon>
        <taxon>Actinopolysporales</taxon>
        <taxon>Actinopolysporaceae</taxon>
        <taxon>Actinopolyspora</taxon>
    </lineage>
</organism>